<evidence type="ECO:0000313" key="4">
    <source>
        <dbReference type="Proteomes" id="UP000593765"/>
    </source>
</evidence>
<reference evidence="3 4" key="1">
    <citation type="submission" date="2020-10" db="EMBL/GenBank/DDBJ databases">
        <title>Wide distribution of Phycisphaera-like planctomycetes from WD2101 soil group in peatlands and genome analysis of the first cultivated representative.</title>
        <authorList>
            <person name="Dedysh S.N."/>
            <person name="Beletsky A.V."/>
            <person name="Ivanova A."/>
            <person name="Kulichevskaya I.S."/>
            <person name="Suzina N.E."/>
            <person name="Philippov D.A."/>
            <person name="Rakitin A.L."/>
            <person name="Mardanov A.V."/>
            <person name="Ravin N.V."/>
        </authorList>
    </citation>
    <scope>NUCLEOTIDE SEQUENCE [LARGE SCALE GENOMIC DNA]</scope>
    <source>
        <strain evidence="3 4">M1803</strain>
    </source>
</reference>
<proteinExistence type="inferred from homology"/>
<accession>A0A7M2WWJ7</accession>
<dbReference type="AlphaFoldDB" id="A0A7M2WWJ7"/>
<protein>
    <submittedName>
        <fullName evidence="3">TolC family protein</fullName>
    </submittedName>
</protein>
<evidence type="ECO:0000256" key="2">
    <source>
        <dbReference type="SAM" id="MobiDB-lite"/>
    </source>
</evidence>
<evidence type="ECO:0000256" key="1">
    <source>
        <dbReference type="ARBA" id="ARBA00007613"/>
    </source>
</evidence>
<feature type="region of interest" description="Disordered" evidence="2">
    <location>
        <begin position="411"/>
        <end position="434"/>
    </location>
</feature>
<dbReference type="RefSeq" id="WP_206292828.1">
    <property type="nucleotide sequence ID" value="NZ_CP063458.1"/>
</dbReference>
<dbReference type="PANTHER" id="PTHR30203">
    <property type="entry name" value="OUTER MEMBRANE CATION EFFLUX PROTEIN"/>
    <property type="match status" value="1"/>
</dbReference>
<comment type="similarity">
    <text evidence="1">Belongs to the outer membrane factor (OMF) (TC 1.B.17) family.</text>
</comment>
<organism evidence="3 4">
    <name type="scientific">Humisphaera borealis</name>
    <dbReference type="NCBI Taxonomy" id="2807512"/>
    <lineage>
        <taxon>Bacteria</taxon>
        <taxon>Pseudomonadati</taxon>
        <taxon>Planctomycetota</taxon>
        <taxon>Phycisphaerae</taxon>
        <taxon>Tepidisphaerales</taxon>
        <taxon>Tepidisphaeraceae</taxon>
        <taxon>Humisphaera</taxon>
    </lineage>
</organism>
<keyword evidence="4" id="KW-1185">Reference proteome</keyword>
<dbReference type="PANTHER" id="PTHR30203:SF24">
    <property type="entry name" value="BLR4935 PROTEIN"/>
    <property type="match status" value="1"/>
</dbReference>
<dbReference type="SUPFAM" id="SSF56954">
    <property type="entry name" value="Outer membrane efflux proteins (OEP)"/>
    <property type="match status" value="1"/>
</dbReference>
<gene>
    <name evidence="3" type="ORF">IPV69_26900</name>
</gene>
<dbReference type="InterPro" id="IPR010131">
    <property type="entry name" value="MdtP/NodT-like"/>
</dbReference>
<dbReference type="Gene3D" id="1.20.1600.10">
    <property type="entry name" value="Outer membrane efflux proteins (OEP)"/>
    <property type="match status" value="1"/>
</dbReference>
<dbReference type="GO" id="GO:0015562">
    <property type="term" value="F:efflux transmembrane transporter activity"/>
    <property type="evidence" value="ECO:0007669"/>
    <property type="project" value="InterPro"/>
</dbReference>
<sequence>MGPDGTGVSVALATEGFPDDQTWSDDPAVLPLTTALRHVLETDPKLQQSLARVRIAEAEALQARLLPNPVLTVVVRFREGGGSPIIAPSIAADLIAILRKPRQAMAADHALQSAAADALATAIDLIAETRKAYVDVQAQDALLEALRERSSVVRRMVAVAKARLEAGDATRLDLLTLQGQQLTVEQEIADAALERQSKRLILLRLLGHPSGDLEYALDPLPDAPPETAVKASEAQWMSAAMNHRPEIEAIGWNLAALGDQEALAAFFPWDKLDAGIEAERDSAWSVGPSVALPLPLFDTGDAAKQSAFAKRVEARHKLTAIRRQVLTEVRISYRTFIAAGASLTRVREQLLPVQVQRRDQIEAAYKAGEVDLASLLLADNDVNDAREKLIELRHRVSTALTELERSVGGSGVAQNVAKSPADFPSTGPAIHDRS</sequence>
<dbReference type="InterPro" id="IPR003423">
    <property type="entry name" value="OMP_efflux"/>
</dbReference>
<dbReference type="KEGG" id="hbs:IPV69_26900"/>
<dbReference type="Pfam" id="PF02321">
    <property type="entry name" value="OEP"/>
    <property type="match status" value="2"/>
</dbReference>
<name>A0A7M2WWJ7_9BACT</name>
<dbReference type="Proteomes" id="UP000593765">
    <property type="component" value="Chromosome"/>
</dbReference>
<dbReference type="EMBL" id="CP063458">
    <property type="protein sequence ID" value="QOV89769.1"/>
    <property type="molecule type" value="Genomic_DNA"/>
</dbReference>
<evidence type="ECO:0000313" key="3">
    <source>
        <dbReference type="EMBL" id="QOV89769.1"/>
    </source>
</evidence>